<dbReference type="GO" id="GO:0006508">
    <property type="term" value="P:proteolysis"/>
    <property type="evidence" value="ECO:0007669"/>
    <property type="project" value="InterPro"/>
</dbReference>
<evidence type="ECO:0000259" key="2">
    <source>
        <dbReference type="Pfam" id="PF03572"/>
    </source>
</evidence>
<dbReference type="InterPro" id="IPR056186">
    <property type="entry name" value="PDZ_CPAF-rel"/>
</dbReference>
<accession>A0A9X0DLY3</accession>
<proteinExistence type="predicted"/>
<dbReference type="InterPro" id="IPR029045">
    <property type="entry name" value="ClpP/crotonase-like_dom_sf"/>
</dbReference>
<dbReference type="InterPro" id="IPR052766">
    <property type="entry name" value="S41A_metabolite_peptidase"/>
</dbReference>
<dbReference type="OrthoDB" id="3534988at2759"/>
<organism evidence="4 5">
    <name type="scientific">Sclerotinia nivalis</name>
    <dbReference type="NCBI Taxonomy" id="352851"/>
    <lineage>
        <taxon>Eukaryota</taxon>
        <taxon>Fungi</taxon>
        <taxon>Dikarya</taxon>
        <taxon>Ascomycota</taxon>
        <taxon>Pezizomycotina</taxon>
        <taxon>Leotiomycetes</taxon>
        <taxon>Helotiales</taxon>
        <taxon>Sclerotiniaceae</taxon>
        <taxon>Sclerotinia</taxon>
    </lineage>
</organism>
<protein>
    <recommendedName>
        <fullName evidence="6">Tail specific protease domain-containing protein</fullName>
    </recommendedName>
</protein>
<evidence type="ECO:0000313" key="5">
    <source>
        <dbReference type="Proteomes" id="UP001152300"/>
    </source>
</evidence>
<reference evidence="4" key="1">
    <citation type="submission" date="2022-11" db="EMBL/GenBank/DDBJ databases">
        <title>Genome Resource of Sclerotinia nivalis Strain SnTB1, a Plant Pathogen Isolated from American Ginseng.</title>
        <authorList>
            <person name="Fan S."/>
        </authorList>
    </citation>
    <scope>NUCLEOTIDE SEQUENCE</scope>
    <source>
        <strain evidence="4">SnTB1</strain>
    </source>
</reference>
<dbReference type="Proteomes" id="UP001152300">
    <property type="component" value="Unassembled WGS sequence"/>
</dbReference>
<dbReference type="InterPro" id="IPR005151">
    <property type="entry name" value="Tail-specific_protease"/>
</dbReference>
<dbReference type="SUPFAM" id="SSF52096">
    <property type="entry name" value="ClpP/crotonase"/>
    <property type="match status" value="1"/>
</dbReference>
<dbReference type="GO" id="GO:0008236">
    <property type="term" value="F:serine-type peptidase activity"/>
    <property type="evidence" value="ECO:0007669"/>
    <property type="project" value="InterPro"/>
</dbReference>
<evidence type="ECO:0000313" key="4">
    <source>
        <dbReference type="EMBL" id="KAJ8065523.1"/>
    </source>
</evidence>
<feature type="signal peptide" evidence="1">
    <location>
        <begin position="1"/>
        <end position="25"/>
    </location>
</feature>
<evidence type="ECO:0008006" key="6">
    <source>
        <dbReference type="Google" id="ProtNLM"/>
    </source>
</evidence>
<feature type="chain" id="PRO_5040837704" description="Tail specific protease domain-containing protein" evidence="1">
    <location>
        <begin position="26"/>
        <end position="768"/>
    </location>
</feature>
<keyword evidence="5" id="KW-1185">Reference proteome</keyword>
<feature type="domain" description="CPAF-like PDZ" evidence="3">
    <location>
        <begin position="167"/>
        <end position="292"/>
    </location>
</feature>
<dbReference type="PANTHER" id="PTHR37049">
    <property type="entry name" value="PEPTIDASE S41 FAMILY PROTEIN"/>
    <property type="match status" value="1"/>
</dbReference>
<comment type="caution">
    <text evidence="4">The sequence shown here is derived from an EMBL/GenBank/DDBJ whole genome shotgun (WGS) entry which is preliminary data.</text>
</comment>
<name>A0A9X0DLY3_9HELO</name>
<gene>
    <name evidence="4" type="ORF">OCU04_006205</name>
</gene>
<evidence type="ECO:0000256" key="1">
    <source>
        <dbReference type="SAM" id="SignalP"/>
    </source>
</evidence>
<dbReference type="Pfam" id="PF23658">
    <property type="entry name" value="PDZ_CPAF_rel"/>
    <property type="match status" value="1"/>
</dbReference>
<evidence type="ECO:0000259" key="3">
    <source>
        <dbReference type="Pfam" id="PF23658"/>
    </source>
</evidence>
<dbReference type="Pfam" id="PF03572">
    <property type="entry name" value="Peptidase_S41"/>
    <property type="match status" value="1"/>
</dbReference>
<sequence>MHSRKFRMRLLTLVSMSVLLNSASAASAASVDGSCAAIANAFKSYSSAHPEATNHPTFNASVALQCLQSVPLDVQRSSDFVDYIEPYWQFQSTLAYLKDPPRDYPLPGADMLGGLAEIKNSINSGYYANQWEFEKDLYALGNILPHDFHVNLPLPLMSVFSFSTLDGPLVSISSDGLSIPEIYFKYDLDKQRNMTLSKTGNWTASPLVKVNDQNATLYLEFLSQNTGIYQDNDANYNQMFYSLPNLAFFGSSGSFTSGGYLYGFSADVIRYTFANGTAVNARTQASTSINFTSISSGRDLFNVVDLPKSESASSSSSASDGLQSTKTKTAARSITSLAGYPEPIVMHPDGYTSGYFFEDTMTAILVIQGFIDPYQTDNKAALEQQRVISEFLAECNKAKMEYLIVDVQANGGGDLFSGYDAFKQIFPALEPFGASRYRATPLVNYMGTIFTGAGTYDASHDYLYQTQSQLDGNGQPFQSWNQEDPNTPIYGDNFTAELRYNLSDLVTMSQSGGINVTGYLSNSNPPPAVFNASNVVMLMDGGCGSTCAIFAEMMKAQGGVRSVAVGGRPQPGPQQGVCGSKGAQVLTYNSIASHIEALPDAQASYLQKGLRLPDYPAPEYIPNINANVSLGSTSTLMSGGRFNLRNNMHDDDETFTPLQFQYEAANCRLFYTQDDIYDITGLWMRVQSVVWRGQPCVAGSTITDDDTMPPGAYDTAPFGDSALPNIELPAQPGLVPIGKGIKSWASESGIREETAQKAFVGAIWNGLQ</sequence>
<dbReference type="Gene3D" id="3.90.226.10">
    <property type="entry name" value="2-enoyl-CoA Hydratase, Chain A, domain 1"/>
    <property type="match status" value="1"/>
</dbReference>
<keyword evidence="1" id="KW-0732">Signal</keyword>
<feature type="domain" description="Tail specific protease" evidence="2">
    <location>
        <begin position="383"/>
        <end position="560"/>
    </location>
</feature>
<dbReference type="PANTHER" id="PTHR37049:SF4">
    <property type="entry name" value="RHODANESE DOMAIN-CONTAINING PROTEIN"/>
    <property type="match status" value="1"/>
</dbReference>
<dbReference type="AlphaFoldDB" id="A0A9X0DLY3"/>
<dbReference type="EMBL" id="JAPEIS010000006">
    <property type="protein sequence ID" value="KAJ8065523.1"/>
    <property type="molecule type" value="Genomic_DNA"/>
</dbReference>